<protein>
    <recommendedName>
        <fullName evidence="4">Histidine-specific methyltransferase SAM-dependent domain-containing protein</fullName>
    </recommendedName>
</protein>
<dbReference type="Gene3D" id="3.40.50.150">
    <property type="entry name" value="Vaccinia Virus protein VP39"/>
    <property type="match status" value="1"/>
</dbReference>
<gene>
    <name evidence="2" type="ORF">BDZ90DRAFT_230929</name>
</gene>
<reference evidence="2 3" key="1">
    <citation type="journal article" date="2018" name="Mol. Biol. Evol.">
        <title>Broad Genomic Sampling Reveals a Smut Pathogenic Ancestry of the Fungal Clade Ustilaginomycotina.</title>
        <authorList>
            <person name="Kijpornyongpan T."/>
            <person name="Mondo S.J."/>
            <person name="Barry K."/>
            <person name="Sandor L."/>
            <person name="Lee J."/>
            <person name="Lipzen A."/>
            <person name="Pangilinan J."/>
            <person name="LaButti K."/>
            <person name="Hainaut M."/>
            <person name="Henrissat B."/>
            <person name="Grigoriev I.V."/>
            <person name="Spatafora J.W."/>
            <person name="Aime M.C."/>
        </authorList>
    </citation>
    <scope>NUCLEOTIDE SEQUENCE [LARGE SCALE GENOMIC DNA]</scope>
    <source>
        <strain evidence="2 3">MCA 5214</strain>
    </source>
</reference>
<evidence type="ECO:0000256" key="1">
    <source>
        <dbReference type="SAM" id="MobiDB-lite"/>
    </source>
</evidence>
<name>A0A316UUE3_9BASI</name>
<dbReference type="OrthoDB" id="411785at2759"/>
<keyword evidence="3" id="KW-1185">Reference proteome</keyword>
<dbReference type="Proteomes" id="UP000245884">
    <property type="component" value="Unassembled WGS sequence"/>
</dbReference>
<accession>A0A316UUE3</accession>
<sequence>MAQAQDDHDAALSGRRQGPLFKGTDYSSQDYWERRFAATAAMVKSAEQRTSEADGAEFDWLGSGDELMDSLMAQMVAGSMRDGLTLNIGSGSSRAGRGLRRRFEEKGWDSRQIVNLDYAPAAIALSRMSEENCFGDLKTQHVVADLLDGFSLSQEISTSVTRTNAQQVTAIFDKSTADALSTGPNLRALGTKTGMLSFVAERNGPRPAAAESWAPVEVLAYNLGRVARPGAFWAVLSYSAQRFDFLEASGGRGVKEAQRLWEVMKKWAVEAPSGRSLQDTHAPAVYHWCYILRRRCNGHDHT</sequence>
<dbReference type="AlphaFoldDB" id="A0A316UUE3"/>
<evidence type="ECO:0008006" key="4">
    <source>
        <dbReference type="Google" id="ProtNLM"/>
    </source>
</evidence>
<dbReference type="GeneID" id="37027482"/>
<organism evidence="2 3">
    <name type="scientific">Jaminaea rosea</name>
    <dbReference type="NCBI Taxonomy" id="1569628"/>
    <lineage>
        <taxon>Eukaryota</taxon>
        <taxon>Fungi</taxon>
        <taxon>Dikarya</taxon>
        <taxon>Basidiomycota</taxon>
        <taxon>Ustilaginomycotina</taxon>
        <taxon>Exobasidiomycetes</taxon>
        <taxon>Microstromatales</taxon>
        <taxon>Microstromatales incertae sedis</taxon>
        <taxon>Jaminaea</taxon>
    </lineage>
</organism>
<evidence type="ECO:0000313" key="3">
    <source>
        <dbReference type="Proteomes" id="UP000245884"/>
    </source>
</evidence>
<feature type="region of interest" description="Disordered" evidence="1">
    <location>
        <begin position="1"/>
        <end position="21"/>
    </location>
</feature>
<evidence type="ECO:0000313" key="2">
    <source>
        <dbReference type="EMBL" id="PWN28926.1"/>
    </source>
</evidence>
<dbReference type="EMBL" id="KZ819664">
    <property type="protein sequence ID" value="PWN28926.1"/>
    <property type="molecule type" value="Genomic_DNA"/>
</dbReference>
<feature type="compositionally biased region" description="Basic and acidic residues" evidence="1">
    <location>
        <begin position="1"/>
        <end position="10"/>
    </location>
</feature>
<dbReference type="InterPro" id="IPR029063">
    <property type="entry name" value="SAM-dependent_MTases_sf"/>
</dbReference>
<proteinExistence type="predicted"/>
<dbReference type="RefSeq" id="XP_025363538.1">
    <property type="nucleotide sequence ID" value="XM_025505659.1"/>
</dbReference>